<evidence type="ECO:0000313" key="4">
    <source>
        <dbReference type="EMBL" id="KAK8848677.1"/>
    </source>
</evidence>
<dbReference type="PROSITE" id="PS00463">
    <property type="entry name" value="ZN2_CY6_FUNGAL_1"/>
    <property type="match status" value="1"/>
</dbReference>
<dbReference type="CDD" id="cd00067">
    <property type="entry name" value="GAL4"/>
    <property type="match status" value="1"/>
</dbReference>
<evidence type="ECO:0000313" key="5">
    <source>
        <dbReference type="Proteomes" id="UP001390339"/>
    </source>
</evidence>
<dbReference type="Pfam" id="PF00172">
    <property type="entry name" value="Zn_clus"/>
    <property type="match status" value="1"/>
</dbReference>
<keyword evidence="1" id="KW-0539">Nucleus</keyword>
<reference evidence="4 5" key="1">
    <citation type="journal article" date="2024" name="IMA Fungus">
        <title>Apiospora arundinis, a panoply of carbohydrate-active enzymes and secondary metabolites.</title>
        <authorList>
            <person name="Sorensen T."/>
            <person name="Petersen C."/>
            <person name="Muurmann A.T."/>
            <person name="Christiansen J.V."/>
            <person name="Brundto M.L."/>
            <person name="Overgaard C.K."/>
            <person name="Boysen A.T."/>
            <person name="Wollenberg R.D."/>
            <person name="Larsen T.O."/>
            <person name="Sorensen J.L."/>
            <person name="Nielsen K.L."/>
            <person name="Sondergaard T.E."/>
        </authorList>
    </citation>
    <scope>NUCLEOTIDE SEQUENCE [LARGE SCALE GENOMIC DNA]</scope>
    <source>
        <strain evidence="4 5">AAU 773</strain>
    </source>
</reference>
<accession>A0ABR2HKK2</accession>
<dbReference type="Gene3D" id="4.10.240.10">
    <property type="entry name" value="Zn(2)-C6 fungal-type DNA-binding domain"/>
    <property type="match status" value="1"/>
</dbReference>
<evidence type="ECO:0000256" key="2">
    <source>
        <dbReference type="SAM" id="MobiDB-lite"/>
    </source>
</evidence>
<gene>
    <name evidence="4" type="ORF">PGQ11_015157</name>
</gene>
<evidence type="ECO:0000256" key="1">
    <source>
        <dbReference type="ARBA" id="ARBA00023242"/>
    </source>
</evidence>
<feature type="domain" description="Zn(2)-C6 fungal-type" evidence="3">
    <location>
        <begin position="10"/>
        <end position="43"/>
    </location>
</feature>
<dbReference type="Proteomes" id="UP001390339">
    <property type="component" value="Unassembled WGS sequence"/>
</dbReference>
<dbReference type="SMART" id="SM00066">
    <property type="entry name" value="GAL4"/>
    <property type="match status" value="1"/>
</dbReference>
<dbReference type="PROSITE" id="PS50048">
    <property type="entry name" value="ZN2_CY6_FUNGAL_2"/>
    <property type="match status" value="1"/>
</dbReference>
<dbReference type="InterPro" id="IPR001138">
    <property type="entry name" value="Zn2Cys6_DnaBD"/>
</dbReference>
<dbReference type="EMBL" id="JAPCWZ010000010">
    <property type="protein sequence ID" value="KAK8848677.1"/>
    <property type="molecule type" value="Genomic_DNA"/>
</dbReference>
<name>A0ABR2HKK2_9PEZI</name>
<feature type="region of interest" description="Disordered" evidence="2">
    <location>
        <begin position="175"/>
        <end position="212"/>
    </location>
</feature>
<feature type="compositionally biased region" description="Basic and acidic residues" evidence="2">
    <location>
        <begin position="193"/>
        <end position="212"/>
    </location>
</feature>
<organism evidence="4 5">
    <name type="scientific">Apiospora arundinis</name>
    <dbReference type="NCBI Taxonomy" id="335852"/>
    <lineage>
        <taxon>Eukaryota</taxon>
        <taxon>Fungi</taxon>
        <taxon>Dikarya</taxon>
        <taxon>Ascomycota</taxon>
        <taxon>Pezizomycotina</taxon>
        <taxon>Sordariomycetes</taxon>
        <taxon>Xylariomycetidae</taxon>
        <taxon>Amphisphaeriales</taxon>
        <taxon>Apiosporaceae</taxon>
        <taxon>Apiospora</taxon>
    </lineage>
</organism>
<keyword evidence="5" id="KW-1185">Reference proteome</keyword>
<proteinExistence type="predicted"/>
<feature type="region of interest" description="Disordered" evidence="2">
    <location>
        <begin position="43"/>
        <end position="68"/>
    </location>
</feature>
<dbReference type="SUPFAM" id="SSF57701">
    <property type="entry name" value="Zn2/Cys6 DNA-binding domain"/>
    <property type="match status" value="1"/>
</dbReference>
<dbReference type="InterPro" id="IPR036864">
    <property type="entry name" value="Zn2-C6_fun-type_DNA-bd_sf"/>
</dbReference>
<sequence>MGSRNPRRSACDLCRAYKLKCDRDDRHGKSCDRCIQANQACTITLDPPSRPSNSSREREHRPNATTNAAAATTATTAHAGAVPALRTLYPSVSAEPPPPNIAERVSSGNGNLNHQDPMDYPIMDYAMPIPNFDIGDFSFLSSDTPLGVSKFATTEMPDSRDYEIRDNEVSATTGRFSEPWKLSHGGLASPRPSEPDPPRRYTEEHEFPAVDSKKLTQLSLEISEDYELLRNSSPLKGQPENVPHNCTSAEQHRPFNRMFDQASRLWEIIQGMSASVEGGNGLKDIDFQHRNRVEPSHFCPEEKYNAGTSTSATYRPTGKTDQILILSLITTYAWLMRNCRSIFMRLLMALKSDASAKLILPSLQFGSFQLSNSLPIQVKVLIDITSGMLLRITNALGLSPVGVATGSPPASTQEEPGTSRLPFVTDPIYISFRDSILSQDLNLPENDQNQSLQGIMVDIQRLVDQKFK</sequence>
<comment type="caution">
    <text evidence="4">The sequence shown here is derived from an EMBL/GenBank/DDBJ whole genome shotgun (WGS) entry which is preliminary data.</text>
</comment>
<evidence type="ECO:0000259" key="3">
    <source>
        <dbReference type="PROSITE" id="PS50048"/>
    </source>
</evidence>
<protein>
    <recommendedName>
        <fullName evidence="3">Zn(2)-C6 fungal-type domain-containing protein</fullName>
    </recommendedName>
</protein>